<keyword evidence="6 11" id="KW-0566">Pantothenate biosynthesis</keyword>
<reference evidence="14 15" key="1">
    <citation type="submission" date="2024-06" db="EMBL/GenBank/DDBJ databases">
        <title>Genomic Encyclopedia of Type Strains, Phase IV (KMG-IV): sequencing the most valuable type-strain genomes for metagenomic binning, comparative biology and taxonomic classification.</title>
        <authorList>
            <person name="Goeker M."/>
        </authorList>
    </citation>
    <scope>NUCLEOTIDE SEQUENCE [LARGE SCALE GENOMIC DNA]</scope>
    <source>
        <strain evidence="14 15">DSM 26128</strain>
    </source>
</reference>
<dbReference type="InterPro" id="IPR013332">
    <property type="entry name" value="KPR_N"/>
</dbReference>
<dbReference type="Gene3D" id="3.40.50.720">
    <property type="entry name" value="NAD(P)-binding Rossmann-like Domain"/>
    <property type="match status" value="1"/>
</dbReference>
<keyword evidence="7 11" id="KW-0521">NADP</keyword>
<evidence type="ECO:0000256" key="7">
    <source>
        <dbReference type="ARBA" id="ARBA00022857"/>
    </source>
</evidence>
<proteinExistence type="inferred from homology"/>
<evidence type="ECO:0000256" key="6">
    <source>
        <dbReference type="ARBA" id="ARBA00022655"/>
    </source>
</evidence>
<sequence length="299" mass="31351">MKLNIAGAGAIGLLLGAGFADAGFDVRMLTRSPEQAALLRQEGITVERSGEKKVFQVEATAAPGEWSNAELTILAMKSYDLAGFLETAGGRLASSPLLFVQNGVAHLTMAESLPNPSSAFASVEHGAMKTGQTAVRHTGTGPLRIAPGKGDGAILRELALADTASFPVRLEEDAFRLLFSKALKNAIINPVTAIFGVRNGEIAESAELGRLAGMLHAELSGAFPDVADGVSLESVFDLCRRTAGNESSMLADIKSGRRTESDAILGGLIEEAARRGCRLPLLSGIAEMTAFLERRESDG</sequence>
<dbReference type="InterPro" id="IPR008927">
    <property type="entry name" value="6-PGluconate_DH-like_C_sf"/>
</dbReference>
<dbReference type="PANTHER" id="PTHR43765">
    <property type="entry name" value="2-DEHYDROPANTOATE 2-REDUCTASE-RELATED"/>
    <property type="match status" value="1"/>
</dbReference>
<dbReference type="EC" id="1.1.1.169" evidence="4 11"/>
<dbReference type="GO" id="GO:0008677">
    <property type="term" value="F:2-dehydropantoate 2-reductase activity"/>
    <property type="evidence" value="ECO:0007669"/>
    <property type="project" value="UniProtKB-EC"/>
</dbReference>
<comment type="similarity">
    <text evidence="3 11">Belongs to the ketopantoate reductase family.</text>
</comment>
<dbReference type="SUPFAM" id="SSF48179">
    <property type="entry name" value="6-phosphogluconate dehydrogenase C-terminal domain-like"/>
    <property type="match status" value="1"/>
</dbReference>
<evidence type="ECO:0000313" key="15">
    <source>
        <dbReference type="Proteomes" id="UP001549099"/>
    </source>
</evidence>
<evidence type="ECO:0000313" key="14">
    <source>
        <dbReference type="EMBL" id="MET3575864.1"/>
    </source>
</evidence>
<name>A0ABV2GC49_9BACL</name>
<evidence type="ECO:0000256" key="10">
    <source>
        <dbReference type="ARBA" id="ARBA00048793"/>
    </source>
</evidence>
<comment type="caution">
    <text evidence="14">The sequence shown here is derived from an EMBL/GenBank/DDBJ whole genome shotgun (WGS) entry which is preliminary data.</text>
</comment>
<evidence type="ECO:0000259" key="12">
    <source>
        <dbReference type="Pfam" id="PF02558"/>
    </source>
</evidence>
<evidence type="ECO:0000256" key="1">
    <source>
        <dbReference type="ARBA" id="ARBA00002919"/>
    </source>
</evidence>
<evidence type="ECO:0000256" key="11">
    <source>
        <dbReference type="RuleBase" id="RU362068"/>
    </source>
</evidence>
<dbReference type="Pfam" id="PF02558">
    <property type="entry name" value="ApbA"/>
    <property type="match status" value="1"/>
</dbReference>
<evidence type="ECO:0000256" key="5">
    <source>
        <dbReference type="ARBA" id="ARBA00019465"/>
    </source>
</evidence>
<gene>
    <name evidence="14" type="ORF">ABID49_001770</name>
</gene>
<evidence type="ECO:0000256" key="3">
    <source>
        <dbReference type="ARBA" id="ARBA00007870"/>
    </source>
</evidence>
<dbReference type="SUPFAM" id="SSF51735">
    <property type="entry name" value="NAD(P)-binding Rossmann-fold domains"/>
    <property type="match status" value="1"/>
</dbReference>
<evidence type="ECO:0000256" key="4">
    <source>
        <dbReference type="ARBA" id="ARBA00013014"/>
    </source>
</evidence>
<feature type="domain" description="Ketopantoate reductase N-terminal" evidence="12">
    <location>
        <begin position="5"/>
        <end position="148"/>
    </location>
</feature>
<feature type="domain" description="Ketopantoate reductase C-terminal" evidence="13">
    <location>
        <begin position="178"/>
        <end position="291"/>
    </location>
</feature>
<dbReference type="Gene3D" id="1.10.1040.10">
    <property type="entry name" value="N-(1-d-carboxylethyl)-l-norvaline Dehydrogenase, domain 2"/>
    <property type="match status" value="1"/>
</dbReference>
<comment type="catalytic activity">
    <reaction evidence="10 11">
        <text>(R)-pantoate + NADP(+) = 2-dehydropantoate + NADPH + H(+)</text>
        <dbReference type="Rhea" id="RHEA:16233"/>
        <dbReference type="ChEBI" id="CHEBI:11561"/>
        <dbReference type="ChEBI" id="CHEBI:15378"/>
        <dbReference type="ChEBI" id="CHEBI:15980"/>
        <dbReference type="ChEBI" id="CHEBI:57783"/>
        <dbReference type="ChEBI" id="CHEBI:58349"/>
        <dbReference type="EC" id="1.1.1.169"/>
    </reaction>
</comment>
<comment type="function">
    <text evidence="1 11">Catalyzes the NADPH-dependent reduction of ketopantoate into pantoic acid.</text>
</comment>
<protein>
    <recommendedName>
        <fullName evidence="5 11">2-dehydropantoate 2-reductase</fullName>
        <ecNumber evidence="4 11">1.1.1.169</ecNumber>
    </recommendedName>
    <alternativeName>
        <fullName evidence="9 11">Ketopantoate reductase</fullName>
    </alternativeName>
</protein>
<evidence type="ECO:0000256" key="9">
    <source>
        <dbReference type="ARBA" id="ARBA00032024"/>
    </source>
</evidence>
<dbReference type="PANTHER" id="PTHR43765:SF2">
    <property type="entry name" value="2-DEHYDROPANTOATE 2-REDUCTASE"/>
    <property type="match status" value="1"/>
</dbReference>
<comment type="pathway">
    <text evidence="2 11">Cofactor biosynthesis; (R)-pantothenate biosynthesis; (R)-pantoate from 3-methyl-2-oxobutanoate: step 2/2.</text>
</comment>
<dbReference type="InterPro" id="IPR036291">
    <property type="entry name" value="NAD(P)-bd_dom_sf"/>
</dbReference>
<keyword evidence="15" id="KW-1185">Reference proteome</keyword>
<evidence type="ECO:0000256" key="2">
    <source>
        <dbReference type="ARBA" id="ARBA00004994"/>
    </source>
</evidence>
<dbReference type="InterPro" id="IPR013328">
    <property type="entry name" value="6PGD_dom2"/>
</dbReference>
<dbReference type="RefSeq" id="WP_354197401.1">
    <property type="nucleotide sequence ID" value="NZ_JBEPLW010000012.1"/>
</dbReference>
<keyword evidence="8 11" id="KW-0560">Oxidoreductase</keyword>
<dbReference type="NCBIfam" id="TIGR00745">
    <property type="entry name" value="apbA_panE"/>
    <property type="match status" value="1"/>
</dbReference>
<evidence type="ECO:0000256" key="8">
    <source>
        <dbReference type="ARBA" id="ARBA00023002"/>
    </source>
</evidence>
<dbReference type="Pfam" id="PF08546">
    <property type="entry name" value="ApbA_C"/>
    <property type="match status" value="1"/>
</dbReference>
<organism evidence="14 15">
    <name type="scientific">Bhargavaea ullalensis</name>
    <dbReference type="NCBI Taxonomy" id="1265685"/>
    <lineage>
        <taxon>Bacteria</taxon>
        <taxon>Bacillati</taxon>
        <taxon>Bacillota</taxon>
        <taxon>Bacilli</taxon>
        <taxon>Bacillales</taxon>
        <taxon>Caryophanaceae</taxon>
        <taxon>Bhargavaea</taxon>
    </lineage>
</organism>
<dbReference type="Proteomes" id="UP001549099">
    <property type="component" value="Unassembled WGS sequence"/>
</dbReference>
<dbReference type="EMBL" id="JBEPLW010000012">
    <property type="protein sequence ID" value="MET3575864.1"/>
    <property type="molecule type" value="Genomic_DNA"/>
</dbReference>
<dbReference type="InterPro" id="IPR050838">
    <property type="entry name" value="Ketopantoate_reductase"/>
</dbReference>
<dbReference type="InterPro" id="IPR013752">
    <property type="entry name" value="KPA_reductase"/>
</dbReference>
<dbReference type="InterPro" id="IPR003710">
    <property type="entry name" value="ApbA"/>
</dbReference>
<evidence type="ECO:0000259" key="13">
    <source>
        <dbReference type="Pfam" id="PF08546"/>
    </source>
</evidence>
<accession>A0ABV2GC49</accession>